<protein>
    <recommendedName>
        <fullName evidence="1">PI3K/PI4K catalytic domain-containing protein</fullName>
    </recommendedName>
</protein>
<comment type="caution">
    <text evidence="2">The sequence shown here is derived from an EMBL/GenBank/DDBJ whole genome shotgun (WGS) entry which is preliminary data.</text>
</comment>
<dbReference type="GO" id="GO:0006281">
    <property type="term" value="P:DNA repair"/>
    <property type="evidence" value="ECO:0007669"/>
    <property type="project" value="TreeGrafter"/>
</dbReference>
<dbReference type="Proteomes" id="UP000605970">
    <property type="component" value="Unassembled WGS sequence"/>
</dbReference>
<gene>
    <name evidence="2" type="ORF">Mgra_00001237</name>
</gene>
<accession>A0A8T0A1U4</accession>
<keyword evidence="3" id="KW-1185">Reference proteome</keyword>
<evidence type="ECO:0000313" key="2">
    <source>
        <dbReference type="EMBL" id="KAF7639276.1"/>
    </source>
</evidence>
<dbReference type="GO" id="GO:0005634">
    <property type="term" value="C:nucleus"/>
    <property type="evidence" value="ECO:0007669"/>
    <property type="project" value="TreeGrafter"/>
</dbReference>
<organism evidence="2 3">
    <name type="scientific">Meloidogyne graminicola</name>
    <dbReference type="NCBI Taxonomy" id="189291"/>
    <lineage>
        <taxon>Eukaryota</taxon>
        <taxon>Metazoa</taxon>
        <taxon>Ecdysozoa</taxon>
        <taxon>Nematoda</taxon>
        <taxon>Chromadorea</taxon>
        <taxon>Rhabditida</taxon>
        <taxon>Tylenchina</taxon>
        <taxon>Tylenchomorpha</taxon>
        <taxon>Tylenchoidea</taxon>
        <taxon>Meloidogynidae</taxon>
        <taxon>Meloidogyninae</taxon>
        <taxon>Meloidogyne</taxon>
    </lineage>
</organism>
<dbReference type="GO" id="GO:0035267">
    <property type="term" value="C:NuA4 histone acetyltransferase complex"/>
    <property type="evidence" value="ECO:0007669"/>
    <property type="project" value="TreeGrafter"/>
</dbReference>
<feature type="domain" description="PI3K/PI4K catalytic" evidence="1">
    <location>
        <begin position="49"/>
        <end position="404"/>
    </location>
</feature>
<sequence length="412" mass="46994">MGLNRLVENAKYLGKFKSSIALIDIFNTSYKVYKLISTNCNVQIAHFLPTFKQFIRNESSVCRIISLRSLNGKIYTYQLESVNYDSTKIHILQLFCLLNTEFAKSRHTSQRFIQFFIPQIIYVGTNVRLLECFNNSQNLLTNSSSNFITFSDILNNMLNKPLTPLGIVEYYYGKLSEQRYSHKNIHELFNNISNNGGGGGSIDGNNIIVKCNLLSNWMYTRYTEAETFWNARKKLSLHFALLGLSEHTFFLSSMSPDELIFDLSTSQLFFTDYKFDLTKKICDTLAGKVRFIELDANRPVPFRLTSNISHFLDASIEGHLSGALIAIARSFNTKTLQIWLRPILWDVFSKAAEEDPKMNILNPVKRAVDTVLNRIKDKLSIISNAENGATATSQLLMQAQLSDNLCRMDPSI</sequence>
<dbReference type="GO" id="GO:0000124">
    <property type="term" value="C:SAGA complex"/>
    <property type="evidence" value="ECO:0007669"/>
    <property type="project" value="TreeGrafter"/>
</dbReference>
<dbReference type="GO" id="GO:0006355">
    <property type="term" value="P:regulation of DNA-templated transcription"/>
    <property type="evidence" value="ECO:0007669"/>
    <property type="project" value="TreeGrafter"/>
</dbReference>
<evidence type="ECO:0000313" key="3">
    <source>
        <dbReference type="Proteomes" id="UP000605970"/>
    </source>
</evidence>
<dbReference type="SUPFAM" id="SSF56112">
    <property type="entry name" value="Protein kinase-like (PK-like)"/>
    <property type="match status" value="1"/>
</dbReference>
<name>A0A8T0A1U4_9BILA</name>
<dbReference type="InterPro" id="IPR050517">
    <property type="entry name" value="DDR_Repair_Kinase"/>
</dbReference>
<proteinExistence type="predicted"/>
<reference evidence="2" key="1">
    <citation type="journal article" date="2020" name="Ecol. Evol.">
        <title>Genome structure and content of the rice root-knot nematode (Meloidogyne graminicola).</title>
        <authorList>
            <person name="Phan N.T."/>
            <person name="Danchin E.G.J."/>
            <person name="Klopp C."/>
            <person name="Perfus-Barbeoch L."/>
            <person name="Kozlowski D.K."/>
            <person name="Koutsovoulos G.D."/>
            <person name="Lopez-Roques C."/>
            <person name="Bouchez O."/>
            <person name="Zahm M."/>
            <person name="Besnard G."/>
            <person name="Bellafiore S."/>
        </authorList>
    </citation>
    <scope>NUCLEOTIDE SEQUENCE</scope>
    <source>
        <strain evidence="2">VN-18</strain>
    </source>
</reference>
<evidence type="ECO:0000259" key="1">
    <source>
        <dbReference type="PROSITE" id="PS50290"/>
    </source>
</evidence>
<dbReference type="OrthoDB" id="5570127at2759"/>
<dbReference type="InterPro" id="IPR011009">
    <property type="entry name" value="Kinase-like_dom_sf"/>
</dbReference>
<dbReference type="AlphaFoldDB" id="A0A8T0A1U4"/>
<dbReference type="EMBL" id="JABEBT010000006">
    <property type="protein sequence ID" value="KAF7639276.1"/>
    <property type="molecule type" value="Genomic_DNA"/>
</dbReference>
<dbReference type="PANTHER" id="PTHR11139:SF1">
    <property type="entry name" value="TRANSFORMATION_TRANSCRIPTION DOMAIN-ASSOCIATED PROTEIN"/>
    <property type="match status" value="1"/>
</dbReference>
<dbReference type="PROSITE" id="PS50290">
    <property type="entry name" value="PI3_4_KINASE_3"/>
    <property type="match status" value="1"/>
</dbReference>
<dbReference type="InterPro" id="IPR000403">
    <property type="entry name" value="PI3/4_kinase_cat_dom"/>
</dbReference>
<dbReference type="PANTHER" id="PTHR11139">
    <property type="entry name" value="ATAXIA TELANGIECTASIA MUTATED ATM -RELATED"/>
    <property type="match status" value="1"/>
</dbReference>